<dbReference type="Pfam" id="PF01476">
    <property type="entry name" value="LysM"/>
    <property type="match status" value="2"/>
</dbReference>
<dbReference type="PROSITE" id="PS00922">
    <property type="entry name" value="TRANSGLYCOSYLASE"/>
    <property type="match status" value="1"/>
</dbReference>
<dbReference type="SUPFAM" id="SSF53955">
    <property type="entry name" value="Lysozyme-like"/>
    <property type="match status" value="1"/>
</dbReference>
<dbReference type="CDD" id="cd00118">
    <property type="entry name" value="LysM"/>
    <property type="match status" value="2"/>
</dbReference>
<dbReference type="EMBL" id="FONW01000002">
    <property type="protein sequence ID" value="SFF05782.1"/>
    <property type="molecule type" value="Genomic_DNA"/>
</dbReference>
<dbReference type="InterPro" id="IPR008258">
    <property type="entry name" value="Transglycosylase_SLT_dom_1"/>
</dbReference>
<dbReference type="AlphaFoldDB" id="A0A1I2FK04"/>
<dbReference type="Pfam" id="PF01464">
    <property type="entry name" value="SLT"/>
    <property type="match status" value="1"/>
</dbReference>
<dbReference type="InterPro" id="IPR018392">
    <property type="entry name" value="LysM"/>
</dbReference>
<dbReference type="GO" id="GO:0016020">
    <property type="term" value="C:membrane"/>
    <property type="evidence" value="ECO:0007669"/>
    <property type="project" value="InterPro"/>
</dbReference>
<dbReference type="RefSeq" id="WP_093919172.1">
    <property type="nucleotide sequence ID" value="NZ_FONW01000002.1"/>
</dbReference>
<proteinExistence type="inferred from homology"/>
<dbReference type="Proteomes" id="UP000198964">
    <property type="component" value="Unassembled WGS sequence"/>
</dbReference>
<evidence type="ECO:0000313" key="3">
    <source>
        <dbReference type="EMBL" id="SFF05782.1"/>
    </source>
</evidence>
<reference evidence="3 4" key="1">
    <citation type="submission" date="2016-10" db="EMBL/GenBank/DDBJ databases">
        <authorList>
            <person name="de Groot N.N."/>
        </authorList>
    </citation>
    <scope>NUCLEOTIDE SEQUENCE [LARGE SCALE GENOMIC DNA]</scope>
    <source>
        <strain evidence="3 4">CGMCC 1.9156</strain>
    </source>
</reference>
<dbReference type="InterPro" id="IPR000189">
    <property type="entry name" value="Transglyc_AS"/>
</dbReference>
<evidence type="ECO:0000313" key="4">
    <source>
        <dbReference type="Proteomes" id="UP000198964"/>
    </source>
</evidence>
<organism evidence="3 4">
    <name type="scientific">Sunxiuqinia elliptica</name>
    <dbReference type="NCBI Taxonomy" id="655355"/>
    <lineage>
        <taxon>Bacteria</taxon>
        <taxon>Pseudomonadati</taxon>
        <taxon>Bacteroidota</taxon>
        <taxon>Bacteroidia</taxon>
        <taxon>Marinilabiliales</taxon>
        <taxon>Prolixibacteraceae</taxon>
        <taxon>Sunxiuqinia</taxon>
    </lineage>
</organism>
<dbReference type="SUPFAM" id="SSF54106">
    <property type="entry name" value="LysM domain"/>
    <property type="match status" value="2"/>
</dbReference>
<sequence>MKNVIGVVLGVLGLTLFATPVEAKRWGKDDLKRVRTIEVVSLDSLQGYEKKYVTPDENLNDLFAEKIDSLVNSWYMQNVFEMPVSEVGRDSVPIVSLPDSVYIERLQSIESFIDLSYNKTVKNFIELYTQRRRDQVEMMLGLASFYFPIFEEALDKYDMPMELKYLAIIESALNPAARSRANAVGLWQFMYGTGKMLGLEIGTFVDERRDPVKSTDAAARYLQNLYSIYKNWHLVIAAYNCGPGNVNKAIRRSGGARDYWSIYYRLPRETRGYVPAYIAATYVMNFYQEHNLHPRYPDFPIVTDTLMVNNYLHFDQVEAITEVPVEALRALNPQYRMDIIPAKEDKKYALKIPIEAVADFIDYEEDIYAHEREKFFPNNEIINPKSRSTYHPTDVKGKDKLIYTVKSGDNLGYISEWFHVRTSDLRYWNNIHRNLIRVGQKLVIYVPAGQADFYSGVNRMSFAQKQAFKKKIPVTSARSSSSKVVVDGDYVVYTVRRGDNLWSIARKFPGVSNNDIMRWNNIANASKIQPGQKLRIKPRS</sequence>
<evidence type="ECO:0000259" key="2">
    <source>
        <dbReference type="PROSITE" id="PS51782"/>
    </source>
</evidence>
<dbReference type="Gene3D" id="3.10.350.10">
    <property type="entry name" value="LysM domain"/>
    <property type="match status" value="2"/>
</dbReference>
<dbReference type="PANTHER" id="PTHR33734">
    <property type="entry name" value="LYSM DOMAIN-CONTAINING GPI-ANCHORED PROTEIN 2"/>
    <property type="match status" value="1"/>
</dbReference>
<keyword evidence="4" id="KW-1185">Reference proteome</keyword>
<gene>
    <name evidence="3" type="ORF">SAMN05216283_102522</name>
</gene>
<protein>
    <submittedName>
        <fullName evidence="3">Membrane-bound lytic murein transglycosylase D</fullName>
    </submittedName>
</protein>
<dbReference type="InterPro" id="IPR023346">
    <property type="entry name" value="Lysozyme-like_dom_sf"/>
</dbReference>
<dbReference type="STRING" id="655355.SAMN05216283_102522"/>
<dbReference type="InterPro" id="IPR036779">
    <property type="entry name" value="LysM_dom_sf"/>
</dbReference>
<dbReference type="PANTHER" id="PTHR33734:SF22">
    <property type="entry name" value="MEMBRANE-BOUND LYTIC MUREIN TRANSGLYCOSYLASE D"/>
    <property type="match status" value="1"/>
</dbReference>
<name>A0A1I2FK04_9BACT</name>
<dbReference type="GO" id="GO:0000270">
    <property type="term" value="P:peptidoglycan metabolic process"/>
    <property type="evidence" value="ECO:0007669"/>
    <property type="project" value="InterPro"/>
</dbReference>
<evidence type="ECO:0000256" key="1">
    <source>
        <dbReference type="ARBA" id="ARBA00007734"/>
    </source>
</evidence>
<comment type="similarity">
    <text evidence="1">Belongs to the transglycosylase Slt family.</text>
</comment>
<dbReference type="GO" id="GO:0008932">
    <property type="term" value="F:lytic endotransglycosylase activity"/>
    <property type="evidence" value="ECO:0007669"/>
    <property type="project" value="TreeGrafter"/>
</dbReference>
<accession>A0A1I2FK04</accession>
<feature type="domain" description="LysM" evidence="2">
    <location>
        <begin position="401"/>
        <end position="444"/>
    </location>
</feature>
<dbReference type="SMART" id="SM00257">
    <property type="entry name" value="LysM"/>
    <property type="match status" value="2"/>
</dbReference>
<feature type="domain" description="LysM" evidence="2">
    <location>
        <begin position="491"/>
        <end position="536"/>
    </location>
</feature>
<dbReference type="PROSITE" id="PS51782">
    <property type="entry name" value="LYSM"/>
    <property type="match status" value="2"/>
</dbReference>
<dbReference type="Gene3D" id="1.10.530.10">
    <property type="match status" value="1"/>
</dbReference>
<dbReference type="CDD" id="cd16894">
    <property type="entry name" value="MltD-like"/>
    <property type="match status" value="1"/>
</dbReference>